<proteinExistence type="predicted"/>
<name>A0A1E4T1V7_9ASCO</name>
<dbReference type="SUPFAM" id="SSF75217">
    <property type="entry name" value="alpha/beta knot"/>
    <property type="match status" value="1"/>
</dbReference>
<dbReference type="STRING" id="983967.A0A1E4T1V7"/>
<keyword evidence="5" id="KW-1185">Reference proteome</keyword>
<keyword evidence="1" id="KW-0489">Methyltransferase</keyword>
<evidence type="ECO:0000256" key="2">
    <source>
        <dbReference type="ARBA" id="ARBA00022679"/>
    </source>
</evidence>
<gene>
    <name evidence="4" type="ORF">CANARDRAFT_175509</name>
</gene>
<sequence>MGISSVALLAQSLTLQQQKEIILDLVNKLTTNPYDEDRYLYVSTFCDLIDNVTELKTGIYPTLSKFCLDILSTAQDTNNYDLLLKISEKFDKIPEHLLMFVGTQLKSFAGMNQRLFDQSLIKFTDKDNAIIQSQEESEISLEQWYFIAVDGESDISIQSELDNLCYLYLGFDDISVSYLALNILRWRMDSICQSQGPINILWEAISRLMESQADHEISSGYTLWLRFFNKFGTEALVNDEEFQSVLSNESYWFHLRDGLISRSHEHKKYSLTLIQMSVKSLNQNLNFPIISWDVSKRDEYLENWKKFCTLYEILGIDTAMNQAEAASNDLVRILSPSSKIPVPFALTILAVGFKASLDSVRKYSMNMVFKLPKESLKLFKYDFKFLSSIFLPFTLNANHFSTKKSMTGEYTCEFSEKLSTFVANCIESLEEPEDISILVEQILQVLVDSKLSFDPARIAVLNGILKALTKKHLNVLNTAHLNLLCVLFECQAEGDIFYYTQHTINLRLLLHIDSDIINLQTIFEVIGVFVKNTGFEIFSDNEEFFIDFFNLKYGKDSITELFKSNSSALSLETFIVILSNLIRNKVHVSSVVTQILAYTEVDKLLVGIINSNFEFTDLILEPLITSRLQKLVGDMLEGSKEPDIAVYSSSKKLVSNTILFKDDFWINSDLLPLFSMIASDLENCEDEEQLRYAVFQFDFFKTCIPKCIYNEDFGVSREGISTLLMKAFKSQPKGGDKNFYKVKDRFYGLIMNSYEQLLKINPLDTDFKSEILEVSESLVSHSAYHGHLANVELLSTVIEEDKDFKLADAIVVVDVLSAIWDELTLDRLILSQKDLHHKFISLLVHPTILKYSASDDELAEKIFVISNDIIDKSYARKSLLPRLFRAISEYQISDDLNFGKTLWLSKLLVKGNSFLQSTHNLYRLDMVISDLYDQSLNMSGVGLYEKCYGESEISFKVCINAITASIKSPEFGAAIWDYVLDNDDKFHYLKPVRRTDANEQWQRLQLSILLLLTCKILPKNYYIEKLDKIILPRVLQESSPLCRLYLEWIIAYCIYTYPESKELLFTHFAKDIDQQQPVSLTVFERISFLVARKLNSDDEAKFLEKFIVDTILPSSTTNRALTRHFSVSLISLIYPEILKKNLNIDKQIIAALAGIYNIASKADGFDQFRVGDAMIWDILDDFNLVSINGGVLLKTSDREIDAILEATWEKHLTEEQAEILRIPVGNDHKDEWVKKERSSEVKIETFYSSYDDPSSSLLQTKSGAWSTVISVDANTRAASTIERSPLIVVGSLVDKAPNLGGICRLCDVLGAGWLTLNDIQIKEDPEFKVVAVTADRWMPMIEVKIEDIIEFMRMKKKEGYTLIGLEQTDNSVELNSDLKFPKKSLILLGKEREGIPGDLLAELDMCVIIKQVGVVRSMNIQTATAVIVHAYSSQHC</sequence>
<keyword evidence="2" id="KW-0808">Transferase</keyword>
<dbReference type="PANTHER" id="PTHR12029">
    <property type="entry name" value="RNA METHYLTRANSFERASE"/>
    <property type="match status" value="1"/>
</dbReference>
<dbReference type="OrthoDB" id="241340at2759"/>
<evidence type="ECO:0000256" key="1">
    <source>
        <dbReference type="ARBA" id="ARBA00022603"/>
    </source>
</evidence>
<reference evidence="5" key="1">
    <citation type="submission" date="2016-04" db="EMBL/GenBank/DDBJ databases">
        <title>Comparative genomics of biotechnologically important yeasts.</title>
        <authorList>
            <consortium name="DOE Joint Genome Institute"/>
            <person name="Riley R."/>
            <person name="Haridas S."/>
            <person name="Wolfe K.H."/>
            <person name="Lopes M.R."/>
            <person name="Hittinger C.T."/>
            <person name="Goker M."/>
            <person name="Salamov A."/>
            <person name="Wisecaver J."/>
            <person name="Long T.M."/>
            <person name="Aerts A.L."/>
            <person name="Barry K."/>
            <person name="Choi C."/>
            <person name="Clum A."/>
            <person name="Coughlan A.Y."/>
            <person name="Deshpande S."/>
            <person name="Douglass A.P."/>
            <person name="Hanson S.J."/>
            <person name="Klenk H.-P."/>
            <person name="Labutti K."/>
            <person name="Lapidus A."/>
            <person name="Lindquist E."/>
            <person name="Lipzen A."/>
            <person name="Meier-Kolthoff J.P."/>
            <person name="Ohm R.A."/>
            <person name="Otillar R.P."/>
            <person name="Pangilinan J."/>
            <person name="Peng Y."/>
            <person name="Rokas A."/>
            <person name="Rosa C.A."/>
            <person name="Scheuner C."/>
            <person name="Sibirny A.A."/>
            <person name="Slot J.C."/>
            <person name="Stielow J.B."/>
            <person name="Sun H."/>
            <person name="Kurtzman C.P."/>
            <person name="Blackwell M."/>
            <person name="Grigoriev I.V."/>
            <person name="Jeffries T.W."/>
        </authorList>
    </citation>
    <scope>NUCLEOTIDE SEQUENCE [LARGE SCALE GENOMIC DNA]</scope>
    <source>
        <strain evidence="5">NRRL YB-2248</strain>
    </source>
</reference>
<dbReference type="GO" id="GO:0030488">
    <property type="term" value="P:tRNA methylation"/>
    <property type="evidence" value="ECO:0007669"/>
    <property type="project" value="InterPro"/>
</dbReference>
<dbReference type="InterPro" id="IPR044748">
    <property type="entry name" value="Trm3/TARBP1_C"/>
</dbReference>
<dbReference type="PANTHER" id="PTHR12029:SF11">
    <property type="entry name" value="METHYLTRANSFERASE TARBP1-RELATED"/>
    <property type="match status" value="1"/>
</dbReference>
<accession>A0A1E4T1V7</accession>
<protein>
    <recommendedName>
        <fullName evidence="3">tRNA/rRNA methyltransferase SpoU type domain-containing protein</fullName>
    </recommendedName>
</protein>
<dbReference type="CDD" id="cd18091">
    <property type="entry name" value="SpoU-like_TRM3-like"/>
    <property type="match status" value="1"/>
</dbReference>
<dbReference type="Pfam" id="PF00588">
    <property type="entry name" value="SpoU_methylase"/>
    <property type="match status" value="1"/>
</dbReference>
<dbReference type="EMBL" id="KV453851">
    <property type="protein sequence ID" value="ODV85737.1"/>
    <property type="molecule type" value="Genomic_DNA"/>
</dbReference>
<dbReference type="GO" id="GO:0003723">
    <property type="term" value="F:RNA binding"/>
    <property type="evidence" value="ECO:0007669"/>
    <property type="project" value="InterPro"/>
</dbReference>
<dbReference type="Proteomes" id="UP000094801">
    <property type="component" value="Unassembled WGS sequence"/>
</dbReference>
<dbReference type="InterPro" id="IPR001537">
    <property type="entry name" value="SpoU_MeTrfase"/>
</dbReference>
<organism evidence="4 5">
    <name type="scientific">[Candida] arabinofermentans NRRL YB-2248</name>
    <dbReference type="NCBI Taxonomy" id="983967"/>
    <lineage>
        <taxon>Eukaryota</taxon>
        <taxon>Fungi</taxon>
        <taxon>Dikarya</taxon>
        <taxon>Ascomycota</taxon>
        <taxon>Saccharomycotina</taxon>
        <taxon>Pichiomycetes</taxon>
        <taxon>Pichiales</taxon>
        <taxon>Pichiaceae</taxon>
        <taxon>Ogataea</taxon>
        <taxon>Ogataea/Candida clade</taxon>
    </lineage>
</organism>
<dbReference type="Gene3D" id="3.40.1280.10">
    <property type="match status" value="1"/>
</dbReference>
<dbReference type="FunFam" id="3.40.1280.10:FF:000022">
    <property type="entry name" value="Trm3p"/>
    <property type="match status" value="1"/>
</dbReference>
<dbReference type="GO" id="GO:0016423">
    <property type="term" value="F:tRNA (guanine) methyltransferase activity"/>
    <property type="evidence" value="ECO:0007669"/>
    <property type="project" value="InterPro"/>
</dbReference>
<evidence type="ECO:0000313" key="5">
    <source>
        <dbReference type="Proteomes" id="UP000094801"/>
    </source>
</evidence>
<evidence type="ECO:0000313" key="4">
    <source>
        <dbReference type="EMBL" id="ODV85737.1"/>
    </source>
</evidence>
<dbReference type="InterPro" id="IPR045330">
    <property type="entry name" value="TRM3/TARBP1"/>
</dbReference>
<dbReference type="InterPro" id="IPR029028">
    <property type="entry name" value="Alpha/beta_knot_MTases"/>
</dbReference>
<evidence type="ECO:0000259" key="3">
    <source>
        <dbReference type="Pfam" id="PF00588"/>
    </source>
</evidence>
<feature type="domain" description="tRNA/rRNA methyltransferase SpoU type" evidence="3">
    <location>
        <begin position="1286"/>
        <end position="1428"/>
    </location>
</feature>
<dbReference type="InterPro" id="IPR029026">
    <property type="entry name" value="tRNA_m1G_MTases_N"/>
</dbReference>